<organism evidence="3 4">
    <name type="scientific">Setaria italica</name>
    <name type="common">Foxtail millet</name>
    <name type="synonym">Panicum italicum</name>
    <dbReference type="NCBI Taxonomy" id="4555"/>
    <lineage>
        <taxon>Eukaryota</taxon>
        <taxon>Viridiplantae</taxon>
        <taxon>Streptophyta</taxon>
        <taxon>Embryophyta</taxon>
        <taxon>Tracheophyta</taxon>
        <taxon>Spermatophyta</taxon>
        <taxon>Magnoliopsida</taxon>
        <taxon>Liliopsida</taxon>
        <taxon>Poales</taxon>
        <taxon>Poaceae</taxon>
        <taxon>PACMAD clade</taxon>
        <taxon>Panicoideae</taxon>
        <taxon>Panicodae</taxon>
        <taxon>Paniceae</taxon>
        <taxon>Cenchrinae</taxon>
        <taxon>Setaria</taxon>
    </lineage>
</organism>
<keyword evidence="4" id="KW-1185">Reference proteome</keyword>
<dbReference type="Pfam" id="PF04195">
    <property type="entry name" value="Transposase_28"/>
    <property type="match status" value="1"/>
</dbReference>
<accession>K3ZD41</accession>
<proteinExistence type="predicted"/>
<dbReference type="PANTHER" id="PTHR33026:SF7">
    <property type="entry name" value="OS03G0100275 PROTEIN"/>
    <property type="match status" value="1"/>
</dbReference>
<sequence>MIRDFVTTGLIEDGRGRAPSSETVPFPQDNEVVIFRDLFNAGLRFPLDPIIIGILLKYKMFLHELTPNGVLRLRVFMWICKTMGVAPTVENFSGNLVKEEAQFGCLNFHYKTESSTPETSYKNRWDDDWNCFWFYHTVEVILRLVPIYLFASNFSYDKRDLVEEYCTVKIFPVKVDWAIASWKDFAKVEERANIILGPESAKEYNELEKRLDGSCSNRVFDPSPQKTKQAQEISCGSRQKHSRFEPAASTEVVESSPGESENQGTGSGPGEDERNFLDNALNVSPAHEEDVEITSPSSYHAPEDPAIPSTVSTEAIAGTASKPFEIHYCDDEPKSDDEPLLRRPQNRAPQAVVDTVVPSVACQGPFAAPEVPSTPVDETVAKEEAVSAGIMSSDLKTESDDPSSVLF</sequence>
<evidence type="ECO:0000313" key="4">
    <source>
        <dbReference type="Proteomes" id="UP000004995"/>
    </source>
</evidence>
<feature type="domain" description="Transposase (putative) gypsy type" evidence="2">
    <location>
        <begin position="33"/>
        <end position="92"/>
    </location>
</feature>
<reference evidence="4" key="1">
    <citation type="journal article" date="2012" name="Nat. Biotechnol.">
        <title>Reference genome sequence of the model plant Setaria.</title>
        <authorList>
            <person name="Bennetzen J.L."/>
            <person name="Schmutz J."/>
            <person name="Wang H."/>
            <person name="Percifield R."/>
            <person name="Hawkins J."/>
            <person name="Pontaroli A.C."/>
            <person name="Estep M."/>
            <person name="Feng L."/>
            <person name="Vaughn J.N."/>
            <person name="Grimwood J."/>
            <person name="Jenkins J."/>
            <person name="Barry K."/>
            <person name="Lindquist E."/>
            <person name="Hellsten U."/>
            <person name="Deshpande S."/>
            <person name="Wang X."/>
            <person name="Wu X."/>
            <person name="Mitros T."/>
            <person name="Triplett J."/>
            <person name="Yang X."/>
            <person name="Ye C.Y."/>
            <person name="Mauro-Herrera M."/>
            <person name="Wang L."/>
            <person name="Li P."/>
            <person name="Sharma M."/>
            <person name="Sharma R."/>
            <person name="Ronald P.C."/>
            <person name="Panaud O."/>
            <person name="Kellogg E.A."/>
            <person name="Brutnell T.P."/>
            <person name="Doust A.N."/>
            <person name="Tuskan G.A."/>
            <person name="Rokhsar D."/>
            <person name="Devos K.M."/>
        </authorList>
    </citation>
    <scope>NUCLEOTIDE SEQUENCE [LARGE SCALE GENOMIC DNA]</scope>
    <source>
        <strain evidence="4">cv. Yugu1</strain>
    </source>
</reference>
<dbReference type="EMBL" id="AGNK02001547">
    <property type="status" value="NOT_ANNOTATED_CDS"/>
    <property type="molecule type" value="Genomic_DNA"/>
</dbReference>
<protein>
    <recommendedName>
        <fullName evidence="2">Transposase (putative) gypsy type domain-containing protein</fullName>
    </recommendedName>
</protein>
<evidence type="ECO:0000259" key="2">
    <source>
        <dbReference type="Pfam" id="PF04195"/>
    </source>
</evidence>
<feature type="compositionally biased region" description="Basic and acidic residues" evidence="1">
    <location>
        <begin position="329"/>
        <end position="341"/>
    </location>
</feature>
<name>K3ZD41_SETIT</name>
<dbReference type="PANTHER" id="PTHR33026">
    <property type="entry name" value="OS06G0360600 PROTEIN"/>
    <property type="match status" value="1"/>
</dbReference>
<dbReference type="Gramene" id="KQL14294">
    <property type="protein sequence ID" value="KQL14294"/>
    <property type="gene ID" value="SETIT_024474mg"/>
</dbReference>
<dbReference type="HOGENOM" id="CLU_651510_0_0_1"/>
<dbReference type="InParanoid" id="K3ZD41"/>
<feature type="region of interest" description="Disordered" evidence="1">
    <location>
        <begin position="329"/>
        <end position="349"/>
    </location>
</feature>
<feature type="compositionally biased region" description="Polar residues" evidence="1">
    <location>
        <begin position="224"/>
        <end position="237"/>
    </location>
</feature>
<evidence type="ECO:0000313" key="3">
    <source>
        <dbReference type="EnsemblPlants" id="KQL14294"/>
    </source>
</evidence>
<feature type="region of interest" description="Disordered" evidence="1">
    <location>
        <begin position="215"/>
        <end position="307"/>
    </location>
</feature>
<dbReference type="Proteomes" id="UP000004995">
    <property type="component" value="Unassembled WGS sequence"/>
</dbReference>
<evidence type="ECO:0000256" key="1">
    <source>
        <dbReference type="SAM" id="MobiDB-lite"/>
    </source>
</evidence>
<dbReference type="InterPro" id="IPR007321">
    <property type="entry name" value="Transposase_28"/>
</dbReference>
<feature type="region of interest" description="Disordered" evidence="1">
    <location>
        <begin position="385"/>
        <end position="407"/>
    </location>
</feature>
<dbReference type="EnsemblPlants" id="KQL14294">
    <property type="protein sequence ID" value="KQL14294"/>
    <property type="gene ID" value="SETIT_024474mg"/>
</dbReference>
<dbReference type="AlphaFoldDB" id="K3ZD41"/>
<reference evidence="3" key="2">
    <citation type="submission" date="2018-08" db="UniProtKB">
        <authorList>
            <consortium name="EnsemblPlants"/>
        </authorList>
    </citation>
    <scope>IDENTIFICATION</scope>
    <source>
        <strain evidence="3">Yugu1</strain>
    </source>
</reference>